<name>A0A9X3MRK3_9ACTN</name>
<evidence type="ECO:0000313" key="4">
    <source>
        <dbReference type="Proteomes" id="UP001149140"/>
    </source>
</evidence>
<keyword evidence="2" id="KW-1133">Transmembrane helix</keyword>
<feature type="region of interest" description="Disordered" evidence="1">
    <location>
        <begin position="141"/>
        <end position="166"/>
    </location>
</feature>
<feature type="transmembrane region" description="Helical" evidence="2">
    <location>
        <begin position="246"/>
        <end position="265"/>
    </location>
</feature>
<accession>A0A9X3MRK3</accession>
<evidence type="ECO:0008006" key="5">
    <source>
        <dbReference type="Google" id="ProtNLM"/>
    </source>
</evidence>
<comment type="caution">
    <text evidence="3">The sequence shown here is derived from an EMBL/GenBank/DDBJ whole genome shotgun (WGS) entry which is preliminary data.</text>
</comment>
<reference evidence="3" key="1">
    <citation type="submission" date="2022-10" db="EMBL/GenBank/DDBJ databases">
        <title>The WGS of Solirubrobacter ginsenosidimutans DSM 21036.</title>
        <authorList>
            <person name="Jiang Z."/>
        </authorList>
    </citation>
    <scope>NUCLEOTIDE SEQUENCE</scope>
    <source>
        <strain evidence="3">DSM 21036</strain>
    </source>
</reference>
<evidence type="ECO:0000313" key="3">
    <source>
        <dbReference type="EMBL" id="MDA0161259.1"/>
    </source>
</evidence>
<dbReference type="Proteomes" id="UP001149140">
    <property type="component" value="Unassembled WGS sequence"/>
</dbReference>
<organism evidence="3 4">
    <name type="scientific">Solirubrobacter ginsenosidimutans</name>
    <dbReference type="NCBI Taxonomy" id="490573"/>
    <lineage>
        <taxon>Bacteria</taxon>
        <taxon>Bacillati</taxon>
        <taxon>Actinomycetota</taxon>
        <taxon>Thermoleophilia</taxon>
        <taxon>Solirubrobacterales</taxon>
        <taxon>Solirubrobacteraceae</taxon>
        <taxon>Solirubrobacter</taxon>
    </lineage>
</organism>
<feature type="compositionally biased region" description="Low complexity" evidence="1">
    <location>
        <begin position="150"/>
        <end position="163"/>
    </location>
</feature>
<keyword evidence="4" id="KW-1185">Reference proteome</keyword>
<gene>
    <name evidence="3" type="ORF">OM076_13360</name>
</gene>
<proteinExistence type="predicted"/>
<sequence length="732" mass="81172">MAEFGSRQARRGLNGPRRWSYTPQQLADALIPRRDRLVDQVPIELSAARGLTRDQWEFAVDEAIDYIVTQYRKPLSDSDSLERVFWKATSYRIKRIREGREATVRGGWRRVDLEDADLPTLDADPEQVVIHRSEQALRRGSGSRFLLGQPSPRGSSRSGTSPGWARRTRSPVLLRSRLQLRRHLNWRPAGRQVRRKQCRSICRGYPSVVRRASTETGAMTEPSRPDRTYRFGPLERRGIIGGFRRGQVLCIGASCLSAVFIVNVASSAGGFLAALVAIAIGAALAFIPINGRTAEEWMPVTLSFLAAAATGSLRFRSSAPAGGLIAEIDGTEARRPGNLPPCLHGCQLIAVPTGDLDVGLLRDCRAGTLTAAVAVRVRAVGLLPTSEHEARLARWGQILAGLARSTMPVRRLQILQRALPADGDGLWRHFFEARDASPDIPKQLELSYRSLLEQSTQVTQDHEILLAVQFDERRAVARGARDPRTERITKSDQAHVVVLRELRTLLTRFDASDVEIAGVLTAAQYAAAIRSGYDPFRRPETVDREPETVPEAISFGPIAADTEWNSHRTDGAIHRTYWISQWPRLPVGPLFMTPLLFSAHAVHSMSLIIEPIPPARSRRAVEAAITSDEADEELRERRGFRTTARRRRQQNATVEREEELASGHEEIRLAGYVTVTGRNVSELDDACERVEQAAQQAYLDLSPLWGEQDTGFVNGALPVGRGLNASRTGGLL</sequence>
<dbReference type="InterPro" id="IPR049978">
    <property type="entry name" value="SCO6880-like"/>
</dbReference>
<dbReference type="RefSeq" id="WP_270040455.1">
    <property type="nucleotide sequence ID" value="NZ_JAPDOD010000010.1"/>
</dbReference>
<protein>
    <recommendedName>
        <fullName evidence="5">PrgI family protein</fullName>
    </recommendedName>
</protein>
<keyword evidence="2" id="KW-0472">Membrane</keyword>
<keyword evidence="2" id="KW-0812">Transmembrane</keyword>
<evidence type="ECO:0000256" key="1">
    <source>
        <dbReference type="SAM" id="MobiDB-lite"/>
    </source>
</evidence>
<dbReference type="NCBIfam" id="NF042935">
    <property type="entry name" value="SCO6880_fam"/>
    <property type="match status" value="1"/>
</dbReference>
<evidence type="ECO:0000256" key="2">
    <source>
        <dbReference type="SAM" id="Phobius"/>
    </source>
</evidence>
<feature type="transmembrane region" description="Helical" evidence="2">
    <location>
        <begin position="271"/>
        <end position="289"/>
    </location>
</feature>
<dbReference type="AlphaFoldDB" id="A0A9X3MRK3"/>
<dbReference type="EMBL" id="JAPDOD010000010">
    <property type="protein sequence ID" value="MDA0161259.1"/>
    <property type="molecule type" value="Genomic_DNA"/>
</dbReference>